<evidence type="ECO:0000256" key="3">
    <source>
        <dbReference type="ARBA" id="ARBA00022989"/>
    </source>
</evidence>
<dbReference type="PANTHER" id="PTHR10846">
    <property type="entry name" value="SODIUM/POTASSIUM/CALCIUM EXCHANGER"/>
    <property type="match status" value="1"/>
</dbReference>
<dbReference type="RefSeq" id="WP_307339150.1">
    <property type="nucleotide sequence ID" value="NZ_JAUSUQ010000007.1"/>
</dbReference>
<keyword evidence="3 6" id="KW-1133">Transmembrane helix</keyword>
<evidence type="ECO:0000256" key="6">
    <source>
        <dbReference type="SAM" id="Phobius"/>
    </source>
</evidence>
<evidence type="ECO:0000313" key="8">
    <source>
        <dbReference type="EMBL" id="MDQ0339322.1"/>
    </source>
</evidence>
<dbReference type="InterPro" id="IPR004837">
    <property type="entry name" value="NaCa_Exmemb"/>
</dbReference>
<feature type="domain" description="Sodium/calcium exchanger membrane region" evidence="7">
    <location>
        <begin position="3"/>
        <end position="144"/>
    </location>
</feature>
<feature type="transmembrane region" description="Helical" evidence="6">
    <location>
        <begin position="36"/>
        <end position="61"/>
    </location>
</feature>
<feature type="transmembrane region" description="Helical" evidence="6">
    <location>
        <begin position="128"/>
        <end position="149"/>
    </location>
</feature>
<gene>
    <name evidence="8" type="ORF">J2S00_002109</name>
</gene>
<dbReference type="Pfam" id="PF01699">
    <property type="entry name" value="Na_Ca_ex"/>
    <property type="match status" value="2"/>
</dbReference>
<evidence type="ECO:0000256" key="2">
    <source>
        <dbReference type="ARBA" id="ARBA00022692"/>
    </source>
</evidence>
<reference evidence="8 9" key="1">
    <citation type="submission" date="2023-07" db="EMBL/GenBank/DDBJ databases">
        <title>Genomic Encyclopedia of Type Strains, Phase IV (KMG-IV): sequencing the most valuable type-strain genomes for metagenomic binning, comparative biology and taxonomic classification.</title>
        <authorList>
            <person name="Goeker M."/>
        </authorList>
    </citation>
    <scope>NUCLEOTIDE SEQUENCE [LARGE SCALE GENOMIC DNA]</scope>
    <source>
        <strain evidence="8 9">DSM 17740</strain>
    </source>
</reference>
<dbReference type="Gene3D" id="1.20.1420.30">
    <property type="entry name" value="NCX, central ion-binding region"/>
    <property type="match status" value="2"/>
</dbReference>
<feature type="transmembrane region" description="Helical" evidence="6">
    <location>
        <begin position="101"/>
        <end position="122"/>
    </location>
</feature>
<keyword evidence="4 6" id="KW-0472">Membrane</keyword>
<evidence type="ECO:0000256" key="4">
    <source>
        <dbReference type="ARBA" id="ARBA00023136"/>
    </source>
</evidence>
<evidence type="ECO:0000259" key="7">
    <source>
        <dbReference type="Pfam" id="PF01699"/>
    </source>
</evidence>
<feature type="transmembrane region" description="Helical" evidence="6">
    <location>
        <begin position="220"/>
        <end position="238"/>
    </location>
</feature>
<dbReference type="InterPro" id="IPR044880">
    <property type="entry name" value="NCX_ion-bd_dom_sf"/>
</dbReference>
<dbReference type="Proteomes" id="UP001232445">
    <property type="component" value="Unassembled WGS sequence"/>
</dbReference>
<feature type="compositionally biased region" description="Basic and acidic residues" evidence="5">
    <location>
        <begin position="176"/>
        <end position="185"/>
    </location>
</feature>
<evidence type="ECO:0000256" key="5">
    <source>
        <dbReference type="SAM" id="MobiDB-lite"/>
    </source>
</evidence>
<dbReference type="PANTHER" id="PTHR10846:SF8">
    <property type="entry name" value="INNER MEMBRANE PROTEIN YRBG"/>
    <property type="match status" value="1"/>
</dbReference>
<keyword evidence="9" id="KW-1185">Reference proteome</keyword>
<keyword evidence="2 6" id="KW-0812">Transmembrane</keyword>
<dbReference type="EMBL" id="JAUSUQ010000007">
    <property type="protein sequence ID" value="MDQ0339322.1"/>
    <property type="molecule type" value="Genomic_DNA"/>
</dbReference>
<evidence type="ECO:0000256" key="1">
    <source>
        <dbReference type="ARBA" id="ARBA00004141"/>
    </source>
</evidence>
<dbReference type="InterPro" id="IPR004481">
    <property type="entry name" value="K/Na/Ca-exchanger"/>
</dbReference>
<feature type="transmembrane region" description="Helical" evidence="6">
    <location>
        <begin position="67"/>
        <end position="89"/>
    </location>
</feature>
<accession>A0ABU0CSC5</accession>
<feature type="region of interest" description="Disordered" evidence="5">
    <location>
        <begin position="157"/>
        <end position="185"/>
    </location>
</feature>
<proteinExistence type="predicted"/>
<protein>
    <submittedName>
        <fullName evidence="8">Cation:H+ antiporter</fullName>
    </submittedName>
</protein>
<sequence length="349" mass="37967">MVYLLFAISAVVTIIVAVRLSTYADVISHKTAFGGMLIGAVLLAMATSLPEVTTSVTAVLINNPDLAVGNLLGSNLFNLLIIAGFDLYFRRRQGFLQATRPQIYTAILALYLTLAVFIFLLIKFPYSVWGVGWDTLFLISVYGAGMAMISRVKKEDGGEKKLPHLQRSPMSVPGGGEKRQESVKDPSREIPVRRAWIGFIVASMIILVAGSVLTMTGDRIAVLTGLGSTFVGSFLIAASTSLPESVSVYMAFQLRNYQLAIGSILSSNLFNILILGGTDVFFRAGPILYAADAAHRITAMSGIVLLGLVLYALGRRRSRPLFYPVPSIVLVLLYFVYSYFIFLTSSKPQ</sequence>
<evidence type="ECO:0000313" key="9">
    <source>
        <dbReference type="Proteomes" id="UP001232445"/>
    </source>
</evidence>
<feature type="transmembrane region" description="Helical" evidence="6">
    <location>
        <begin position="321"/>
        <end position="342"/>
    </location>
</feature>
<organism evidence="8 9">
    <name type="scientific">Caldalkalibacillus uzonensis</name>
    <dbReference type="NCBI Taxonomy" id="353224"/>
    <lineage>
        <taxon>Bacteria</taxon>
        <taxon>Bacillati</taxon>
        <taxon>Bacillota</taxon>
        <taxon>Bacilli</taxon>
        <taxon>Bacillales</taxon>
        <taxon>Bacillaceae</taxon>
        <taxon>Caldalkalibacillus</taxon>
    </lineage>
</organism>
<feature type="domain" description="Sodium/calcium exchanger membrane region" evidence="7">
    <location>
        <begin position="195"/>
        <end position="342"/>
    </location>
</feature>
<name>A0ABU0CSC5_9BACI</name>
<feature type="transmembrane region" description="Helical" evidence="6">
    <location>
        <begin position="294"/>
        <end position="314"/>
    </location>
</feature>
<comment type="caution">
    <text evidence="8">The sequence shown here is derived from an EMBL/GenBank/DDBJ whole genome shotgun (WGS) entry which is preliminary data.</text>
</comment>
<feature type="transmembrane region" description="Helical" evidence="6">
    <location>
        <begin position="259"/>
        <end position="282"/>
    </location>
</feature>
<comment type="subcellular location">
    <subcellularLocation>
        <location evidence="1">Membrane</location>
        <topology evidence="1">Multi-pass membrane protein</topology>
    </subcellularLocation>
</comment>
<feature type="transmembrane region" description="Helical" evidence="6">
    <location>
        <begin position="195"/>
        <end position="214"/>
    </location>
</feature>
<feature type="transmembrane region" description="Helical" evidence="6">
    <location>
        <begin position="6"/>
        <end position="24"/>
    </location>
</feature>